<gene>
    <name evidence="2" type="ORF">AaeL_AAEL011384</name>
</gene>
<reference evidence="2" key="2">
    <citation type="journal article" date="2007" name="Science">
        <title>Genome sequence of Aedes aegypti, a major arbovirus vector.</title>
        <authorList>
            <person name="Nene V."/>
            <person name="Wortman J.R."/>
            <person name="Lawson D."/>
            <person name="Haas B."/>
            <person name="Kodira C."/>
            <person name="Tu Z.J."/>
            <person name="Loftus B."/>
            <person name="Xi Z."/>
            <person name="Megy K."/>
            <person name="Grabherr M."/>
            <person name="Ren Q."/>
            <person name="Zdobnov E.M."/>
            <person name="Lobo N.F."/>
            <person name="Campbell K.S."/>
            <person name="Brown S.E."/>
            <person name="Bonaldo M.F."/>
            <person name="Zhu J."/>
            <person name="Sinkins S.P."/>
            <person name="Hogenkamp D.G."/>
            <person name="Amedeo P."/>
            <person name="Arensburger P."/>
            <person name="Atkinson P.W."/>
            <person name="Bidwell S."/>
            <person name="Biedler J."/>
            <person name="Birney E."/>
            <person name="Bruggner R.V."/>
            <person name="Costas J."/>
            <person name="Coy M.R."/>
            <person name="Crabtree J."/>
            <person name="Crawford M."/>
            <person name="Debruyn B."/>
            <person name="Decaprio D."/>
            <person name="Eiglmeier K."/>
            <person name="Eisenstadt E."/>
            <person name="El-Dorry H."/>
            <person name="Gelbart W.M."/>
            <person name="Gomes S.L."/>
            <person name="Hammond M."/>
            <person name="Hannick L.I."/>
            <person name="Hogan J.R."/>
            <person name="Holmes M.H."/>
            <person name="Jaffe D."/>
            <person name="Johnston J.S."/>
            <person name="Kennedy R.C."/>
            <person name="Koo H."/>
            <person name="Kravitz S."/>
            <person name="Kriventseva E.V."/>
            <person name="Kulp D."/>
            <person name="Labutti K."/>
            <person name="Lee E."/>
            <person name="Li S."/>
            <person name="Lovin D.D."/>
            <person name="Mao C."/>
            <person name="Mauceli E."/>
            <person name="Menck C.F."/>
            <person name="Miller J.R."/>
            <person name="Montgomery P."/>
            <person name="Mori A."/>
            <person name="Nascimento A.L."/>
            <person name="Naveira H.F."/>
            <person name="Nusbaum C."/>
            <person name="O'leary S."/>
            <person name="Orvis J."/>
            <person name="Pertea M."/>
            <person name="Quesneville H."/>
            <person name="Reidenbach K.R."/>
            <person name="Rogers Y.H."/>
            <person name="Roth C.W."/>
            <person name="Schneider J.R."/>
            <person name="Schatz M."/>
            <person name="Shumway M."/>
            <person name="Stanke M."/>
            <person name="Stinson E.O."/>
            <person name="Tubio J.M."/>
            <person name="Vanzee J.P."/>
            <person name="Verjovski-Almeida S."/>
            <person name="Werner D."/>
            <person name="White O."/>
            <person name="Wyder S."/>
            <person name="Zeng Q."/>
            <person name="Zhao Q."/>
            <person name="Zhao Y."/>
            <person name="Hill C.A."/>
            <person name="Raikhel A.S."/>
            <person name="Soares M.B."/>
            <person name="Knudson D.L."/>
            <person name="Lee N.H."/>
            <person name="Galagan J."/>
            <person name="Salzberg S.L."/>
            <person name="Paulsen I.T."/>
            <person name="Dimopoulos G."/>
            <person name="Collins F.H."/>
            <person name="Birren B."/>
            <person name="Fraser-Liggett C.M."/>
            <person name="Severson D.W."/>
        </authorList>
    </citation>
    <scope>NUCLEOTIDE SEQUENCE [LARGE SCALE GENOMIC DNA]</scope>
    <source>
        <strain evidence="2">Liverpool</strain>
    </source>
</reference>
<organism evidence="2 3">
    <name type="scientific">Aedes aegypti</name>
    <name type="common">Yellowfever mosquito</name>
    <name type="synonym">Culex aegypti</name>
    <dbReference type="NCBI Taxonomy" id="7159"/>
    <lineage>
        <taxon>Eukaryota</taxon>
        <taxon>Metazoa</taxon>
        <taxon>Ecdysozoa</taxon>
        <taxon>Arthropoda</taxon>
        <taxon>Hexapoda</taxon>
        <taxon>Insecta</taxon>
        <taxon>Pterygota</taxon>
        <taxon>Neoptera</taxon>
        <taxon>Endopterygota</taxon>
        <taxon>Diptera</taxon>
        <taxon>Nematocera</taxon>
        <taxon>Culicoidea</taxon>
        <taxon>Culicidae</taxon>
        <taxon>Culicinae</taxon>
        <taxon>Aedini</taxon>
        <taxon>Aedes</taxon>
        <taxon>Stegomyia</taxon>
    </lineage>
</organism>
<feature type="compositionally biased region" description="Basic residues" evidence="1">
    <location>
        <begin position="1"/>
        <end position="22"/>
    </location>
</feature>
<dbReference type="EMBL" id="CH477759">
    <property type="protein sequence ID" value="EAT36544.1"/>
    <property type="molecule type" value="Genomic_DNA"/>
</dbReference>
<evidence type="ECO:0000313" key="2">
    <source>
        <dbReference type="EMBL" id="EAT36544.1"/>
    </source>
</evidence>
<dbReference type="AlphaFoldDB" id="Q16Q62"/>
<feature type="region of interest" description="Disordered" evidence="1">
    <location>
        <begin position="1"/>
        <end position="29"/>
    </location>
</feature>
<evidence type="ECO:0000313" key="3">
    <source>
        <dbReference type="Proteomes" id="UP000682892"/>
    </source>
</evidence>
<sequence>MEHRKMRKRTIPARNERRRRVRLTNNYQRPANDRIHSRSFICRFGVKIFSRLRRKRREKWLGTGRVRTFGVRRRKKHLVTRIPNNIVEVADFSHRTEKIAVRKSL</sequence>
<protein>
    <submittedName>
        <fullName evidence="2">AAEL011384-PA</fullName>
    </submittedName>
</protein>
<proteinExistence type="predicted"/>
<dbReference type="HOGENOM" id="CLU_2238819_0_0_1"/>
<dbReference type="PaxDb" id="7159-AAEL011384-PA"/>
<dbReference type="Proteomes" id="UP000682892">
    <property type="component" value="Unassembled WGS sequence"/>
</dbReference>
<accession>Q16Q62</accession>
<name>Q16Q62_AEDAE</name>
<evidence type="ECO:0000256" key="1">
    <source>
        <dbReference type="SAM" id="MobiDB-lite"/>
    </source>
</evidence>
<reference evidence="2" key="1">
    <citation type="submission" date="2005-10" db="EMBL/GenBank/DDBJ databases">
        <authorList>
            <person name="Loftus B.J."/>
            <person name="Nene V.M."/>
            <person name="Hannick L.I."/>
            <person name="Bidwell S."/>
            <person name="Haas B."/>
            <person name="Amedeo P."/>
            <person name="Orvis J."/>
            <person name="Wortman J.R."/>
            <person name="White O.R."/>
            <person name="Salzberg S."/>
            <person name="Shumway M."/>
            <person name="Koo H."/>
            <person name="Zhao Y."/>
            <person name="Holmes M."/>
            <person name="Miller J."/>
            <person name="Schatz M."/>
            <person name="Pop M."/>
            <person name="Pai G."/>
            <person name="Utterback T."/>
            <person name="Rogers Y.-H."/>
            <person name="Kravitz S."/>
            <person name="Fraser C.M."/>
        </authorList>
    </citation>
    <scope>NUCLEOTIDE SEQUENCE</scope>
    <source>
        <strain evidence="2">Liverpool</strain>
    </source>
</reference>
<reference evidence="2" key="3">
    <citation type="submission" date="2012-09" db="EMBL/GenBank/DDBJ databases">
        <authorList>
            <consortium name="VectorBase"/>
        </authorList>
    </citation>
    <scope>NUCLEOTIDE SEQUENCE</scope>
    <source>
        <strain evidence="2">Liverpool</strain>
    </source>
</reference>